<reference evidence="1 2" key="1">
    <citation type="submission" date="2017-03" db="EMBL/GenBank/DDBJ databases">
        <title>Foreign affairs: Plasmid Transfer between Roseobacters and Rhizobia.</title>
        <authorList>
            <person name="Bartling P."/>
            <person name="Bunk B."/>
            <person name="Overmann J."/>
            <person name="Brinkmann H."/>
            <person name="Petersen J."/>
        </authorList>
    </citation>
    <scope>NUCLEOTIDE SEQUENCE [LARGE SCALE GENOMIC DNA]</scope>
    <source>
        <strain evidence="1 2">MACL11</strain>
    </source>
</reference>
<dbReference type="AlphaFoldDB" id="A0A1U9YX40"/>
<proteinExistence type="predicted"/>
<keyword evidence="2" id="KW-1185">Reference proteome</keyword>
<dbReference type="Proteomes" id="UP000191135">
    <property type="component" value="Chromosome"/>
</dbReference>
<dbReference type="EMBL" id="CP020330">
    <property type="protein sequence ID" value="AQZ49994.1"/>
    <property type="molecule type" value="Genomic_DNA"/>
</dbReference>
<evidence type="ECO:0000313" key="2">
    <source>
        <dbReference type="Proteomes" id="UP000191135"/>
    </source>
</evidence>
<dbReference type="RefSeq" id="WP_257789097.1">
    <property type="nucleotide sequence ID" value="NZ_AQWH01000015.1"/>
</dbReference>
<name>A0A1U9YX40_9HYPH</name>
<organism evidence="1 2">
    <name type="scientific">Martelella mediterranea DSM 17316</name>
    <dbReference type="NCBI Taxonomy" id="1122214"/>
    <lineage>
        <taxon>Bacteria</taxon>
        <taxon>Pseudomonadati</taxon>
        <taxon>Pseudomonadota</taxon>
        <taxon>Alphaproteobacteria</taxon>
        <taxon>Hyphomicrobiales</taxon>
        <taxon>Aurantimonadaceae</taxon>
        <taxon>Martelella</taxon>
    </lineage>
</organism>
<protein>
    <submittedName>
        <fullName evidence="1">Uncharacterized protein</fullName>
    </submittedName>
</protein>
<dbReference type="STRING" id="1122214.Mame_00618"/>
<evidence type="ECO:0000313" key="1">
    <source>
        <dbReference type="EMBL" id="AQZ49994.1"/>
    </source>
</evidence>
<accession>A0A1U9YX40</accession>
<sequence length="41" mass="4394">MNPNSSSVRANGPVSLRTFVYPEKLLTTKEVATLTGLSASR</sequence>
<gene>
    <name evidence="1" type="ORF">Mame_00618</name>
</gene>
<dbReference type="KEGG" id="mmed:Mame_00618"/>